<keyword evidence="2" id="KW-1185">Reference proteome</keyword>
<dbReference type="Proteomes" id="UP001324287">
    <property type="component" value="Chromosome"/>
</dbReference>
<sequence length="50" mass="5314">MARSAEIGTTPVPVGAAGRAFVVVRLRPGGEISAFPPAARTGWSRWRPPR</sequence>
<proteinExistence type="predicted"/>
<evidence type="ECO:0000313" key="1">
    <source>
        <dbReference type="EMBL" id="WRL64036.1"/>
    </source>
</evidence>
<name>A0ABZ1B2U0_9ACTN</name>
<dbReference type="EMBL" id="CP141261">
    <property type="protein sequence ID" value="WRL64036.1"/>
    <property type="molecule type" value="Genomic_DNA"/>
</dbReference>
<dbReference type="RefSeq" id="WP_324275366.1">
    <property type="nucleotide sequence ID" value="NZ_CP141261.1"/>
</dbReference>
<accession>A0ABZ1B2U0</accession>
<evidence type="ECO:0000313" key="2">
    <source>
        <dbReference type="Proteomes" id="UP001324287"/>
    </source>
</evidence>
<reference evidence="1 2" key="1">
    <citation type="submission" date="2023-12" db="EMBL/GenBank/DDBJ databases">
        <title>Blastococcus brunescens sp. nov., an actonobacterium isolated from sandstone collected in sahara desert.</title>
        <authorList>
            <person name="Gtari M."/>
            <person name="Ghodhbane F."/>
        </authorList>
    </citation>
    <scope>NUCLEOTIDE SEQUENCE [LARGE SCALE GENOMIC DNA]</scope>
    <source>
        <strain evidence="1 2">BMG 8361</strain>
    </source>
</reference>
<organism evidence="1 2">
    <name type="scientific">Blastococcus brunescens</name>
    <dbReference type="NCBI Taxonomy" id="1564165"/>
    <lineage>
        <taxon>Bacteria</taxon>
        <taxon>Bacillati</taxon>
        <taxon>Actinomycetota</taxon>
        <taxon>Actinomycetes</taxon>
        <taxon>Geodermatophilales</taxon>
        <taxon>Geodermatophilaceae</taxon>
        <taxon>Blastococcus</taxon>
    </lineage>
</organism>
<protein>
    <submittedName>
        <fullName evidence="1">Uncharacterized protein</fullName>
    </submittedName>
</protein>
<gene>
    <name evidence="1" type="ORF">U6N30_31365</name>
</gene>